<evidence type="ECO:0000313" key="2">
    <source>
        <dbReference type="EMBL" id="PJF35259.1"/>
    </source>
</evidence>
<evidence type="ECO:0000313" key="3">
    <source>
        <dbReference type="Proteomes" id="UP000229681"/>
    </source>
</evidence>
<sequence>MQPIKSAWWRLVKFGFRLLYNELAFTYDAVSVIVSLGEWQAWQRAALNFLPPHAAPVLELAHGTGNLQRALHAAGIRSLAIDLSPHMSRLAARKLRRAKAPVRLIRARAEQLPFRAQAFPAAISTFPTAFILA</sequence>
<name>A0A2M8PCI6_9CHLR</name>
<accession>A0A2M8PCI6</accession>
<dbReference type="Pfam" id="PF13649">
    <property type="entry name" value="Methyltransf_25"/>
    <property type="match status" value="1"/>
</dbReference>
<dbReference type="Proteomes" id="UP000229681">
    <property type="component" value="Unassembled WGS sequence"/>
</dbReference>
<dbReference type="AlphaFoldDB" id="A0A2M8PCI6"/>
<feature type="domain" description="Methyltransferase" evidence="1">
    <location>
        <begin position="57"/>
        <end position="126"/>
    </location>
</feature>
<dbReference type="GO" id="GO:0032259">
    <property type="term" value="P:methylation"/>
    <property type="evidence" value="ECO:0007669"/>
    <property type="project" value="UniProtKB-KW"/>
</dbReference>
<evidence type="ECO:0000259" key="1">
    <source>
        <dbReference type="Pfam" id="PF13649"/>
    </source>
</evidence>
<feature type="non-terminal residue" evidence="2">
    <location>
        <position position="133"/>
    </location>
</feature>
<dbReference type="EMBL" id="PGTM01000182">
    <property type="protein sequence ID" value="PJF35259.1"/>
    <property type="molecule type" value="Genomic_DNA"/>
</dbReference>
<dbReference type="CDD" id="cd02440">
    <property type="entry name" value="AdoMet_MTases"/>
    <property type="match status" value="1"/>
</dbReference>
<organism evidence="2 3">
    <name type="scientific">Candidatus Thermofonsia Clade 1 bacterium</name>
    <dbReference type="NCBI Taxonomy" id="2364210"/>
    <lineage>
        <taxon>Bacteria</taxon>
        <taxon>Bacillati</taxon>
        <taxon>Chloroflexota</taxon>
        <taxon>Candidatus Thermofontia</taxon>
        <taxon>Candidatus Thermofonsia Clade 1</taxon>
    </lineage>
</organism>
<gene>
    <name evidence="2" type="ORF">CUN49_11490</name>
</gene>
<reference evidence="2 3" key="1">
    <citation type="submission" date="2017-11" db="EMBL/GenBank/DDBJ databases">
        <title>Evolution of Phototrophy in the Chloroflexi Phylum Driven by Horizontal Gene Transfer.</title>
        <authorList>
            <person name="Ward L.M."/>
            <person name="Hemp J."/>
            <person name="Shih P.M."/>
            <person name="Mcglynn S.E."/>
            <person name="Fischer W."/>
        </authorList>
    </citation>
    <scope>NUCLEOTIDE SEQUENCE [LARGE SCALE GENOMIC DNA]</scope>
    <source>
        <strain evidence="2">JP3_13</strain>
    </source>
</reference>
<proteinExistence type="predicted"/>
<dbReference type="InterPro" id="IPR041698">
    <property type="entry name" value="Methyltransf_25"/>
</dbReference>
<dbReference type="Gene3D" id="3.40.50.150">
    <property type="entry name" value="Vaccinia Virus protein VP39"/>
    <property type="match status" value="1"/>
</dbReference>
<keyword evidence="2" id="KW-0808">Transferase</keyword>
<dbReference type="GO" id="GO:0008168">
    <property type="term" value="F:methyltransferase activity"/>
    <property type="evidence" value="ECO:0007669"/>
    <property type="project" value="UniProtKB-KW"/>
</dbReference>
<dbReference type="InterPro" id="IPR029063">
    <property type="entry name" value="SAM-dependent_MTases_sf"/>
</dbReference>
<keyword evidence="2" id="KW-0489">Methyltransferase</keyword>
<dbReference type="SUPFAM" id="SSF53335">
    <property type="entry name" value="S-adenosyl-L-methionine-dependent methyltransferases"/>
    <property type="match status" value="1"/>
</dbReference>
<protein>
    <submittedName>
        <fullName evidence="2">Class I SAM-dependent methyltransferase</fullName>
    </submittedName>
</protein>
<comment type="caution">
    <text evidence="2">The sequence shown here is derived from an EMBL/GenBank/DDBJ whole genome shotgun (WGS) entry which is preliminary data.</text>
</comment>